<dbReference type="InterPro" id="IPR006680">
    <property type="entry name" value="Amidohydro-rel"/>
</dbReference>
<dbReference type="PANTHER" id="PTHR43668:SF5">
    <property type="entry name" value="AMIDOHYDROLASE 3 DOMAIN-CONTAINING PROTEIN"/>
    <property type="match status" value="1"/>
</dbReference>
<dbReference type="SUPFAM" id="SSF51556">
    <property type="entry name" value="Metallo-dependent hydrolases"/>
    <property type="match status" value="1"/>
</dbReference>
<dbReference type="InterPro" id="IPR050138">
    <property type="entry name" value="DHOase/Allantoinase_Hydrolase"/>
</dbReference>
<keyword evidence="1" id="KW-0732">Signal</keyword>
<dbReference type="Pfam" id="PF01979">
    <property type="entry name" value="Amidohydro_1"/>
    <property type="match status" value="1"/>
</dbReference>
<dbReference type="GO" id="GO:0004038">
    <property type="term" value="F:allantoinase activity"/>
    <property type="evidence" value="ECO:0007669"/>
    <property type="project" value="TreeGrafter"/>
</dbReference>
<dbReference type="CDD" id="cd01309">
    <property type="entry name" value="Met_dep_hydrolase_C"/>
    <property type="match status" value="1"/>
</dbReference>
<name>A0A838Y676_9GAMM</name>
<dbReference type="AlphaFoldDB" id="A0A838Y676"/>
<evidence type="ECO:0000313" key="3">
    <source>
        <dbReference type="EMBL" id="MBA4692803.1"/>
    </source>
</evidence>
<dbReference type="Proteomes" id="UP000551848">
    <property type="component" value="Unassembled WGS sequence"/>
</dbReference>
<proteinExistence type="predicted"/>
<dbReference type="SUPFAM" id="SSF51338">
    <property type="entry name" value="Composite domain of metallo-dependent hydrolases"/>
    <property type="match status" value="1"/>
</dbReference>
<feature type="chain" id="PRO_5032849123" evidence="1">
    <location>
        <begin position="23"/>
        <end position="467"/>
    </location>
</feature>
<gene>
    <name evidence="3" type="ORF">H2072_03560</name>
</gene>
<dbReference type="PROSITE" id="PS51257">
    <property type="entry name" value="PROKAR_LIPOPROTEIN"/>
    <property type="match status" value="1"/>
</dbReference>
<dbReference type="InterPro" id="IPR011059">
    <property type="entry name" value="Metal-dep_hydrolase_composite"/>
</dbReference>
<feature type="signal peptide" evidence="1">
    <location>
        <begin position="1"/>
        <end position="22"/>
    </location>
</feature>
<dbReference type="InterPro" id="IPR032466">
    <property type="entry name" value="Metal_Hydrolase"/>
</dbReference>
<dbReference type="GO" id="GO:0005737">
    <property type="term" value="C:cytoplasm"/>
    <property type="evidence" value="ECO:0007669"/>
    <property type="project" value="TreeGrafter"/>
</dbReference>
<dbReference type="PANTHER" id="PTHR43668">
    <property type="entry name" value="ALLANTOINASE"/>
    <property type="match status" value="1"/>
</dbReference>
<keyword evidence="3" id="KW-0378">Hydrolase</keyword>
<reference evidence="3 4" key="1">
    <citation type="submission" date="2020-06" db="EMBL/GenBank/DDBJ databases">
        <title>Dysbiosis in marine aquaculture revealed through microbiome analysis: reverse ecology for environmental sustainability.</title>
        <authorList>
            <person name="Haro-Moreno J.M."/>
            <person name="Coutinho F.H."/>
            <person name="Zaragoza-Solas A."/>
            <person name="Picazo A."/>
            <person name="Almagro-Moreno S."/>
            <person name="Lopez-Perez M."/>
        </authorList>
    </citation>
    <scope>NUCLEOTIDE SEQUENCE [LARGE SCALE GENOMIC DNA]</scope>
    <source>
        <strain evidence="3">MCMED-G41</strain>
    </source>
</reference>
<evidence type="ECO:0000256" key="1">
    <source>
        <dbReference type="SAM" id="SignalP"/>
    </source>
</evidence>
<comment type="caution">
    <text evidence="3">The sequence shown here is derived from an EMBL/GenBank/DDBJ whole genome shotgun (WGS) entry which is preliminary data.</text>
</comment>
<evidence type="ECO:0000313" key="4">
    <source>
        <dbReference type="Proteomes" id="UP000551848"/>
    </source>
</evidence>
<protein>
    <submittedName>
        <fullName evidence="3">Amidohydrolase</fullName>
    </submittedName>
</protein>
<sequence length="467" mass="50810">MTYKLFLSLLLLILVGCSESFDIDVSFGSSDYVNQGIDNAFESTYVPMNSQPILFRSANIYDGLGGEFLNYDLLLSDGSIKEIGKSISAPGVMVVDAVDKWITPGIIDIHSHMGVYSAPGVSTSSDGNEATSPVTAEVWAEHSLWTQDPQFALALKGGVTTFHVLPGSANLFGGRGATFKNISQNTIQAMKFPGAPHSLKMACGENPKRVYGSRRQSPATRMGNMAGYRSAWIDAVEYTDGMSETNEDRHPKRDLALDTLMGVLNGEILVQNHCYRADEMAMMIELSKEFDYKITAFHHAVEAYKIADLLADEGICAALWADWWGFKHEAYDMVQANVAIVDQARNGTGCAIVHSDDPVGIQHLNEEAAKAMAAGNRAGFNISKAHAMRWITSNPAKAAGILDQTGSIEVGKDADIVLWSGNPFSVYSRAEKVLIDGALAFDINDPKIQPITDFDLGIIQPEENRVQ</sequence>
<evidence type="ECO:0000259" key="2">
    <source>
        <dbReference type="Pfam" id="PF01979"/>
    </source>
</evidence>
<organism evidence="3 4">
    <name type="scientific">SAR86 cluster bacterium</name>
    <dbReference type="NCBI Taxonomy" id="2030880"/>
    <lineage>
        <taxon>Bacteria</taxon>
        <taxon>Pseudomonadati</taxon>
        <taxon>Pseudomonadota</taxon>
        <taxon>Gammaproteobacteria</taxon>
        <taxon>SAR86 cluster</taxon>
    </lineage>
</organism>
<accession>A0A838Y676</accession>
<dbReference type="Gene3D" id="3.20.20.140">
    <property type="entry name" value="Metal-dependent hydrolases"/>
    <property type="match status" value="1"/>
</dbReference>
<dbReference type="GO" id="GO:0006145">
    <property type="term" value="P:purine nucleobase catabolic process"/>
    <property type="evidence" value="ECO:0007669"/>
    <property type="project" value="TreeGrafter"/>
</dbReference>
<feature type="domain" description="Amidohydrolase-related" evidence="2">
    <location>
        <begin position="367"/>
        <end position="429"/>
    </location>
</feature>
<dbReference type="EMBL" id="JACETL010000042">
    <property type="protein sequence ID" value="MBA4692803.1"/>
    <property type="molecule type" value="Genomic_DNA"/>
</dbReference>